<keyword evidence="2" id="KW-1185">Reference proteome</keyword>
<dbReference type="Proteomes" id="UP000296049">
    <property type="component" value="Unassembled WGS sequence"/>
</dbReference>
<accession>R0LE06</accession>
<evidence type="ECO:0000313" key="2">
    <source>
        <dbReference type="Proteomes" id="UP000296049"/>
    </source>
</evidence>
<organism evidence="1 2">
    <name type="scientific">Anas platyrhynchos</name>
    <name type="common">Mallard</name>
    <name type="synonym">Anas boschas</name>
    <dbReference type="NCBI Taxonomy" id="8839"/>
    <lineage>
        <taxon>Eukaryota</taxon>
        <taxon>Metazoa</taxon>
        <taxon>Chordata</taxon>
        <taxon>Craniata</taxon>
        <taxon>Vertebrata</taxon>
        <taxon>Euteleostomi</taxon>
        <taxon>Archelosauria</taxon>
        <taxon>Archosauria</taxon>
        <taxon>Dinosauria</taxon>
        <taxon>Saurischia</taxon>
        <taxon>Theropoda</taxon>
        <taxon>Coelurosauria</taxon>
        <taxon>Aves</taxon>
        <taxon>Neognathae</taxon>
        <taxon>Galloanserae</taxon>
        <taxon>Anseriformes</taxon>
        <taxon>Anatidae</taxon>
        <taxon>Anatinae</taxon>
        <taxon>Anas</taxon>
    </lineage>
</organism>
<dbReference type="AlphaFoldDB" id="R0LE06"/>
<sequence>MRGRLQNFRSVCELEAGAEGGSEEGKTCYCILLTLHCFLQANCTKHPKGLLYHWLCFSPISHPSFQYEKHNPYRIQRKIKITQTKSNQREEACKSNGFGSEQHFIKTRDMNCSICIIAASTRSPACAGSQPSTDNHIPAGSEQMAASMVTSPSQLVGALGDYRGAGNKRSLCFSLAEPSGRGAAPLPVQGKPAVQDLLVAATATALNAKNSTHIPYQLTLAISVNWLAYHPNSVFQRITEVALEARIIPRITLITLSLPKEQYFKKYKHKRIREQTNIINWLTQKGKGKQQENLPAGESSSQLPRIILGLQLPASAKFKELRKTESIYVNVSLQVIDLGIKNNAGPGKTTAAADAAGQSTYRKVSQRAFCILHYADKSMATVTM</sequence>
<evidence type="ECO:0000313" key="1">
    <source>
        <dbReference type="EMBL" id="EOA98507.1"/>
    </source>
</evidence>
<name>R0LE06_ANAPL</name>
<protein>
    <submittedName>
        <fullName evidence="1">Uncharacterized protein</fullName>
    </submittedName>
</protein>
<dbReference type="EMBL" id="KB743476">
    <property type="protein sequence ID" value="EOA98507.1"/>
    <property type="molecule type" value="Genomic_DNA"/>
</dbReference>
<reference evidence="2" key="1">
    <citation type="journal article" date="2013" name="Nat. Genet.">
        <title>The duck genome and transcriptome provide insight into an avian influenza virus reservoir species.</title>
        <authorList>
            <person name="Huang Y."/>
            <person name="Li Y."/>
            <person name="Burt D.W."/>
            <person name="Chen H."/>
            <person name="Zhang Y."/>
            <person name="Qian W."/>
            <person name="Kim H."/>
            <person name="Gan S."/>
            <person name="Zhao Y."/>
            <person name="Li J."/>
            <person name="Yi K."/>
            <person name="Feng H."/>
            <person name="Zhu P."/>
            <person name="Li B."/>
            <person name="Liu Q."/>
            <person name="Fairley S."/>
            <person name="Magor K.E."/>
            <person name="Du Z."/>
            <person name="Hu X."/>
            <person name="Goodman L."/>
            <person name="Tafer H."/>
            <person name="Vignal A."/>
            <person name="Lee T."/>
            <person name="Kim K.W."/>
            <person name="Sheng Z."/>
            <person name="An Y."/>
            <person name="Searle S."/>
            <person name="Herrero J."/>
            <person name="Groenen M.A."/>
            <person name="Crooijmans R.P."/>
            <person name="Faraut T."/>
            <person name="Cai Q."/>
            <person name="Webster R.G."/>
            <person name="Aldridge J.R."/>
            <person name="Warren W.C."/>
            <person name="Bartschat S."/>
            <person name="Kehr S."/>
            <person name="Marz M."/>
            <person name="Stadler P.F."/>
            <person name="Smith J."/>
            <person name="Kraus R.H."/>
            <person name="Zhao Y."/>
            <person name="Ren L."/>
            <person name="Fei J."/>
            <person name="Morisson M."/>
            <person name="Kaiser P."/>
            <person name="Griffin D.K."/>
            <person name="Rao M."/>
            <person name="Pitel F."/>
            <person name="Wang J."/>
            <person name="Li N."/>
        </authorList>
    </citation>
    <scope>NUCLEOTIDE SEQUENCE [LARGE SCALE GENOMIC DNA]</scope>
</reference>
<gene>
    <name evidence="1" type="ORF">Anapl_17069</name>
</gene>
<proteinExistence type="predicted"/>